<reference evidence="1" key="1">
    <citation type="journal article" date="2015" name="Environ. Microbiol.">
        <title>Plasmids from the gut microbiome of cabbage root fly larvae encode SaxA that catalyses the conversion of the plant toxin 2-phenylethyl isothiocyanate.</title>
        <authorList>
            <person name="Welte C.U."/>
            <person name="de Graaf R.M."/>
            <person name="van den Bosch T.J."/>
            <person name="Op den Camp H.J."/>
            <person name="van Dam N.M."/>
            <person name="Jetten M.S."/>
        </authorList>
    </citation>
    <scope>NUCLEOTIDE SEQUENCE</scope>
    <source>
        <plasmid evidence="1">Drgb1</plasmid>
    </source>
</reference>
<evidence type="ECO:0000313" key="1">
    <source>
        <dbReference type="EMBL" id="AKG47489.1"/>
    </source>
</evidence>
<reference evidence="1" key="2">
    <citation type="submission" date="2015-03" db="EMBL/GenBank/DDBJ databases">
        <authorList>
            <person name="Welte C."/>
            <person name="de Graaf R."/>
            <person name="van den Bosch T.J.M."/>
            <person name="Op den Camp H."/>
            <person name="van Dam N."/>
            <person name="Jetten M."/>
        </authorList>
    </citation>
    <scope>NUCLEOTIDE SEQUENCE</scope>
    <source>
        <plasmid evidence="1">Drgb1</plasmid>
    </source>
</reference>
<dbReference type="AlphaFoldDB" id="A0A0K0MPX7"/>
<dbReference type="RefSeq" id="WP_181374660.1">
    <property type="nucleotide sequence ID" value="NZ_KP942676.1"/>
</dbReference>
<protein>
    <submittedName>
        <fullName evidence="1">Uncharacterized protein</fullName>
    </submittedName>
</protein>
<name>A0A0K0MPX7_PECCA</name>
<accession>A0A0K0MPX7</accession>
<keyword evidence="1" id="KW-0614">Plasmid</keyword>
<organism evidence="1">
    <name type="scientific">Pectobacterium carotovorum</name>
    <name type="common">Erwinia carotovora</name>
    <dbReference type="NCBI Taxonomy" id="554"/>
    <lineage>
        <taxon>Bacteria</taxon>
        <taxon>Pseudomonadati</taxon>
        <taxon>Pseudomonadota</taxon>
        <taxon>Gammaproteobacteria</taxon>
        <taxon>Enterobacterales</taxon>
        <taxon>Pectobacteriaceae</taxon>
        <taxon>Pectobacterium</taxon>
    </lineage>
</organism>
<sequence>MRDYNNSGTPSCAAYEYGGVAYNWSTSKNGIEVFNSSNTKVFSSNWSVMRVYSVYYLGHVKNWSLALPVGRTFAMVLDGGQMESNIVGFNSYTAAYMGRIANNKAEVSFVKDSIFHSPVSAGTYPYPCQLMVMILEIVGV</sequence>
<geneLocation type="plasmid" evidence="1">
    <name>Drgb1</name>
</geneLocation>
<gene>
    <name evidence="1" type="ORF">pA_00049</name>
</gene>
<proteinExistence type="predicted"/>
<dbReference type="EMBL" id="KP942676">
    <property type="protein sequence ID" value="AKG47489.1"/>
    <property type="molecule type" value="Genomic_DNA"/>
</dbReference>